<feature type="transmembrane region" description="Helical" evidence="2">
    <location>
        <begin position="28"/>
        <end position="45"/>
    </location>
</feature>
<feature type="region of interest" description="Disordered" evidence="1">
    <location>
        <begin position="64"/>
        <end position="88"/>
    </location>
</feature>
<sequence>MFKYTVYRLGLFLVALLVLLLVNLQPLWAVVIAGLFSMVTSLFLLRGPREEAARNIEERVAASRARRAEKVASERTDEDDEDAEIDQR</sequence>
<gene>
    <name evidence="3" type="ORF">NF557_02190</name>
</gene>
<keyword evidence="2" id="KW-0472">Membrane</keyword>
<dbReference type="Pfam" id="PF14012">
    <property type="entry name" value="DUF4229"/>
    <property type="match status" value="1"/>
</dbReference>
<dbReference type="Proteomes" id="UP001056535">
    <property type="component" value="Chromosome"/>
</dbReference>
<evidence type="ECO:0000313" key="4">
    <source>
        <dbReference type="Proteomes" id="UP001056535"/>
    </source>
</evidence>
<dbReference type="EMBL" id="CP099490">
    <property type="protein sequence ID" value="USQ76763.1"/>
    <property type="molecule type" value="Genomic_DNA"/>
</dbReference>
<feature type="compositionally biased region" description="Basic and acidic residues" evidence="1">
    <location>
        <begin position="64"/>
        <end position="75"/>
    </location>
</feature>
<protein>
    <submittedName>
        <fullName evidence="3">DUF4229 domain-containing protein</fullName>
    </submittedName>
</protein>
<dbReference type="RefSeq" id="WP_252621466.1">
    <property type="nucleotide sequence ID" value="NZ_CP099490.1"/>
</dbReference>
<dbReference type="InterPro" id="IPR025323">
    <property type="entry name" value="DUF4229"/>
</dbReference>
<feature type="transmembrane region" description="Helical" evidence="2">
    <location>
        <begin position="5"/>
        <end position="22"/>
    </location>
</feature>
<feature type="compositionally biased region" description="Acidic residues" evidence="1">
    <location>
        <begin position="76"/>
        <end position="88"/>
    </location>
</feature>
<name>A0ABY4YJ85_9MICO</name>
<keyword evidence="2" id="KW-1133">Transmembrane helix</keyword>
<proteinExistence type="predicted"/>
<keyword evidence="2" id="KW-0812">Transmembrane</keyword>
<evidence type="ECO:0000313" key="3">
    <source>
        <dbReference type="EMBL" id="USQ76763.1"/>
    </source>
</evidence>
<evidence type="ECO:0000256" key="2">
    <source>
        <dbReference type="SAM" id="Phobius"/>
    </source>
</evidence>
<evidence type="ECO:0000256" key="1">
    <source>
        <dbReference type="SAM" id="MobiDB-lite"/>
    </source>
</evidence>
<accession>A0ABY4YJ85</accession>
<keyword evidence="4" id="KW-1185">Reference proteome</keyword>
<organism evidence="3 4">
    <name type="scientific">Ornithinimicrobium cryptoxanthini</name>
    <dbReference type="NCBI Taxonomy" id="2934161"/>
    <lineage>
        <taxon>Bacteria</taxon>
        <taxon>Bacillati</taxon>
        <taxon>Actinomycetota</taxon>
        <taxon>Actinomycetes</taxon>
        <taxon>Micrococcales</taxon>
        <taxon>Ornithinimicrobiaceae</taxon>
        <taxon>Ornithinimicrobium</taxon>
    </lineage>
</organism>
<reference evidence="3" key="1">
    <citation type="submission" date="2022-06" db="EMBL/GenBank/DDBJ databases">
        <title>Ornithinimicrobium JY.X270.</title>
        <authorList>
            <person name="Huang Y."/>
        </authorList>
    </citation>
    <scope>NUCLEOTIDE SEQUENCE</scope>
    <source>
        <strain evidence="3">JY.X270</strain>
    </source>
</reference>